<feature type="coiled-coil region" evidence="1">
    <location>
        <begin position="414"/>
        <end position="455"/>
    </location>
</feature>
<sequence>MSKPIRAARFDESSLLDGFEGHKLLHEAIQQYGGNERSRRNFQREKTPEFAGGPRNRGSDAFRMGHRRLRRERKRPGSAIRTVADLMRNWTTYQPEDPQKAAKPADVTLDAPDDKSSLAESVILHNKVLSGLSALQRLEHELELTFRAVQETRREGLREWNEDAPSARPVVNTGEEVSLSLELQGSVRTSYGKAHSLVLRVPWAFEILPGSATGSAPGGSTPSRPCTPRLETPSVDAGFASAGEGDTPRWTRWSDGKRRAPGCKMTGDHCHALNICLQERVPETLLLQRLPAGDLGSWNAPDPANRQPNRSEWLRYVEEECATREETLITRLDQHLQVRQEARMSDEEDGHLRLQRELPQGCRLEDYLTDIREVIRFIRHGLPAAARLLEGAVKGAVLAVDSELEATQQELARRKVSQDALAEAHMEIEQLRDDLAATQQQNAELKKQLSMADDVKQTELKFPSSMSLLPSPSPSLKFPSSMSLLPSPSPSIRSVTSPRNR</sequence>
<evidence type="ECO:0000313" key="4">
    <source>
        <dbReference type="Proteomes" id="UP001642484"/>
    </source>
</evidence>
<name>A0ABP0SZS1_9DINO</name>
<feature type="region of interest" description="Disordered" evidence="2">
    <location>
        <begin position="212"/>
        <end position="255"/>
    </location>
</feature>
<feature type="compositionally biased region" description="Basic and acidic residues" evidence="2">
    <location>
        <begin position="246"/>
        <end position="255"/>
    </location>
</feature>
<keyword evidence="1" id="KW-0175">Coiled coil</keyword>
<feature type="region of interest" description="Disordered" evidence="2">
    <location>
        <begin position="464"/>
        <end position="501"/>
    </location>
</feature>
<proteinExistence type="predicted"/>
<feature type="compositionally biased region" description="Polar residues" evidence="2">
    <location>
        <begin position="492"/>
        <end position="501"/>
    </location>
</feature>
<accession>A0ABP0SZS1</accession>
<evidence type="ECO:0000256" key="1">
    <source>
        <dbReference type="SAM" id="Coils"/>
    </source>
</evidence>
<comment type="caution">
    <text evidence="3">The sequence shown here is derived from an EMBL/GenBank/DDBJ whole genome shotgun (WGS) entry which is preliminary data.</text>
</comment>
<feature type="region of interest" description="Disordered" evidence="2">
    <location>
        <begin position="32"/>
        <end position="61"/>
    </location>
</feature>
<dbReference type="Proteomes" id="UP001642484">
    <property type="component" value="Unassembled WGS sequence"/>
</dbReference>
<evidence type="ECO:0000313" key="3">
    <source>
        <dbReference type="EMBL" id="CAK9117691.1"/>
    </source>
</evidence>
<evidence type="ECO:0000256" key="2">
    <source>
        <dbReference type="SAM" id="MobiDB-lite"/>
    </source>
</evidence>
<gene>
    <name evidence="3" type="ORF">CCMP2556_LOCUS54955</name>
</gene>
<feature type="compositionally biased region" description="Low complexity" evidence="2">
    <location>
        <begin position="464"/>
        <end position="486"/>
    </location>
</feature>
<feature type="compositionally biased region" description="Basic and acidic residues" evidence="2">
    <location>
        <begin position="36"/>
        <end position="48"/>
    </location>
</feature>
<protein>
    <submittedName>
        <fullName evidence="3">Uncharacterized protein</fullName>
    </submittedName>
</protein>
<feature type="compositionally biased region" description="Low complexity" evidence="2">
    <location>
        <begin position="212"/>
        <end position="224"/>
    </location>
</feature>
<organism evidence="3 4">
    <name type="scientific">Durusdinium trenchii</name>
    <dbReference type="NCBI Taxonomy" id="1381693"/>
    <lineage>
        <taxon>Eukaryota</taxon>
        <taxon>Sar</taxon>
        <taxon>Alveolata</taxon>
        <taxon>Dinophyceae</taxon>
        <taxon>Suessiales</taxon>
        <taxon>Symbiodiniaceae</taxon>
        <taxon>Durusdinium</taxon>
    </lineage>
</organism>
<reference evidence="3 4" key="1">
    <citation type="submission" date="2024-02" db="EMBL/GenBank/DDBJ databases">
        <authorList>
            <person name="Chen Y."/>
            <person name="Shah S."/>
            <person name="Dougan E. K."/>
            <person name="Thang M."/>
            <person name="Chan C."/>
        </authorList>
    </citation>
    <scope>NUCLEOTIDE SEQUENCE [LARGE SCALE GENOMIC DNA]</scope>
</reference>
<dbReference type="EMBL" id="CAXAMN010028794">
    <property type="protein sequence ID" value="CAK9117691.1"/>
    <property type="molecule type" value="Genomic_DNA"/>
</dbReference>
<keyword evidence="4" id="KW-1185">Reference proteome</keyword>